<dbReference type="InterPro" id="IPR034457">
    <property type="entry name" value="Organic_radical-activating"/>
</dbReference>
<keyword evidence="3" id="KW-0949">S-adenosyl-L-methionine</keyword>
<feature type="domain" description="Radical SAM core" evidence="7">
    <location>
        <begin position="14"/>
        <end position="243"/>
    </location>
</feature>
<dbReference type="GO" id="GO:0051539">
    <property type="term" value="F:4 iron, 4 sulfur cluster binding"/>
    <property type="evidence" value="ECO:0007669"/>
    <property type="project" value="UniProtKB-KW"/>
</dbReference>
<evidence type="ECO:0000256" key="3">
    <source>
        <dbReference type="ARBA" id="ARBA00022691"/>
    </source>
</evidence>
<dbReference type="SUPFAM" id="SSF102114">
    <property type="entry name" value="Radical SAM enzymes"/>
    <property type="match status" value="1"/>
</dbReference>
<name>A0A6L5JSZ9_RHOTE</name>
<comment type="caution">
    <text evidence="8">The sequence shown here is derived from an EMBL/GenBank/DDBJ whole genome shotgun (WGS) entry which is preliminary data.</text>
</comment>
<keyword evidence="6" id="KW-0411">Iron-sulfur</keyword>
<dbReference type="InterPro" id="IPR007197">
    <property type="entry name" value="rSAM"/>
</dbReference>
<dbReference type="EMBL" id="WIXJ01000001">
    <property type="protein sequence ID" value="MQY50503.1"/>
    <property type="molecule type" value="Genomic_DNA"/>
</dbReference>
<keyword evidence="2" id="KW-0004">4Fe-4S</keyword>
<dbReference type="InterPro" id="IPR012840">
    <property type="entry name" value="NrdG2"/>
</dbReference>
<gene>
    <name evidence="8" type="ORF">GHK24_01740</name>
</gene>
<dbReference type="GO" id="GO:0046872">
    <property type="term" value="F:metal ion binding"/>
    <property type="evidence" value="ECO:0007669"/>
    <property type="project" value="UniProtKB-KW"/>
</dbReference>
<keyword evidence="4" id="KW-0479">Metal-binding</keyword>
<dbReference type="Proteomes" id="UP000480275">
    <property type="component" value="Unassembled WGS sequence"/>
</dbReference>
<dbReference type="CDD" id="cd01335">
    <property type="entry name" value="Radical_SAM"/>
    <property type="match status" value="1"/>
</dbReference>
<evidence type="ECO:0000256" key="5">
    <source>
        <dbReference type="ARBA" id="ARBA00023004"/>
    </source>
</evidence>
<evidence type="ECO:0000259" key="7">
    <source>
        <dbReference type="PROSITE" id="PS51918"/>
    </source>
</evidence>
<evidence type="ECO:0000256" key="4">
    <source>
        <dbReference type="ARBA" id="ARBA00022723"/>
    </source>
</evidence>
<dbReference type="PANTHER" id="PTHR30352:SF13">
    <property type="entry name" value="GLYCYL-RADICAL ENZYME ACTIVATING ENZYME YJJW-RELATED"/>
    <property type="match status" value="1"/>
</dbReference>
<dbReference type="Pfam" id="PF04055">
    <property type="entry name" value="Radical_SAM"/>
    <property type="match status" value="1"/>
</dbReference>
<dbReference type="GO" id="GO:0003824">
    <property type="term" value="F:catalytic activity"/>
    <property type="evidence" value="ECO:0007669"/>
    <property type="project" value="InterPro"/>
</dbReference>
<dbReference type="InterPro" id="IPR013785">
    <property type="entry name" value="Aldolase_TIM"/>
</dbReference>
<evidence type="ECO:0000256" key="2">
    <source>
        <dbReference type="ARBA" id="ARBA00022485"/>
    </source>
</evidence>
<dbReference type="SFLD" id="SFLDS00029">
    <property type="entry name" value="Radical_SAM"/>
    <property type="match status" value="1"/>
</dbReference>
<dbReference type="InterPro" id="IPR058240">
    <property type="entry name" value="rSAM_sf"/>
</dbReference>
<dbReference type="OrthoDB" id="9782387at2"/>
<protein>
    <submittedName>
        <fullName evidence="8">Radical SAM protein</fullName>
    </submittedName>
</protein>
<keyword evidence="5" id="KW-0408">Iron</keyword>
<proteinExistence type="predicted"/>
<dbReference type="PANTHER" id="PTHR30352">
    <property type="entry name" value="PYRUVATE FORMATE-LYASE-ACTIVATING ENZYME"/>
    <property type="match status" value="1"/>
</dbReference>
<evidence type="ECO:0000256" key="1">
    <source>
        <dbReference type="ARBA" id="ARBA00001966"/>
    </source>
</evidence>
<sequence>MLEIGGIEPFSTLDYPGKLAAVLFCQGCPWDCPYCHNAHLRPLRPARPSANADGGDHTAVANVVAPAAAPASGWSKALALLQQRRQLLDAVVFSGGEPLAQPSLTAAMQEVRDLGFAIGLHSAGVHTKAFGRALPLCDWVGLDVKAPRGRYAPLVGRSNAAAQVEGCLRRLVDSGIDYEIRTTVDPRQLDAAALLQLADELASAGARRWRLQRCRGLSAGSASIDLAGILPALRERIADCEIR</sequence>
<dbReference type="AlphaFoldDB" id="A0A6L5JSZ9"/>
<dbReference type="Gene3D" id="3.20.20.70">
    <property type="entry name" value="Aldolase class I"/>
    <property type="match status" value="1"/>
</dbReference>
<organism evidence="8 9">
    <name type="scientific">Rhodocyclus tenuis</name>
    <name type="common">Rhodospirillum tenue</name>
    <dbReference type="NCBI Taxonomy" id="1066"/>
    <lineage>
        <taxon>Bacteria</taxon>
        <taxon>Pseudomonadati</taxon>
        <taxon>Pseudomonadota</taxon>
        <taxon>Betaproteobacteria</taxon>
        <taxon>Rhodocyclales</taxon>
        <taxon>Rhodocyclaceae</taxon>
        <taxon>Rhodocyclus</taxon>
    </lineage>
</organism>
<reference evidence="8 9" key="1">
    <citation type="submission" date="2019-10" db="EMBL/GenBank/DDBJ databases">
        <title>Whole-genome sequence of the purple nonsulfur photosynthetic bacterium Rhodocyclus tenuis.</title>
        <authorList>
            <person name="Kyndt J.A."/>
            <person name="Meyer T.E."/>
        </authorList>
    </citation>
    <scope>NUCLEOTIDE SEQUENCE [LARGE SCALE GENOMIC DNA]</scope>
    <source>
        <strain evidence="8 9">DSM 110</strain>
    </source>
</reference>
<evidence type="ECO:0000313" key="8">
    <source>
        <dbReference type="EMBL" id="MQY50503.1"/>
    </source>
</evidence>
<dbReference type="PROSITE" id="PS51918">
    <property type="entry name" value="RADICAL_SAM"/>
    <property type="match status" value="1"/>
</dbReference>
<dbReference type="SFLD" id="SFLDG01094">
    <property type="entry name" value="Uncharacterised_Radical_SAM_Su"/>
    <property type="match status" value="1"/>
</dbReference>
<comment type="cofactor">
    <cofactor evidence="1">
        <name>[4Fe-4S] cluster</name>
        <dbReference type="ChEBI" id="CHEBI:49883"/>
    </cofactor>
</comment>
<evidence type="ECO:0000256" key="6">
    <source>
        <dbReference type="ARBA" id="ARBA00023014"/>
    </source>
</evidence>
<accession>A0A6L5JSZ9</accession>
<evidence type="ECO:0000313" key="9">
    <source>
        <dbReference type="Proteomes" id="UP000480275"/>
    </source>
</evidence>